<dbReference type="GO" id="GO:0009234">
    <property type="term" value="P:menaquinone biosynthetic process"/>
    <property type="evidence" value="ECO:0007669"/>
    <property type="project" value="TreeGrafter"/>
</dbReference>
<keyword evidence="6 8" id="KW-1133">Transmembrane helix</keyword>
<dbReference type="PANTHER" id="PTHR13929">
    <property type="entry name" value="1,4-DIHYDROXY-2-NAPHTHOATE OCTAPRENYLTRANSFERASE"/>
    <property type="match status" value="1"/>
</dbReference>
<evidence type="ECO:0000256" key="2">
    <source>
        <dbReference type="ARBA" id="ARBA00005985"/>
    </source>
</evidence>
<feature type="transmembrane region" description="Helical" evidence="8">
    <location>
        <begin position="162"/>
        <end position="180"/>
    </location>
</feature>
<dbReference type="CDD" id="cd13962">
    <property type="entry name" value="PT_UbiA_UBIAD1"/>
    <property type="match status" value="1"/>
</dbReference>
<keyword evidence="4 10" id="KW-0808">Transferase</keyword>
<keyword evidence="7 8" id="KW-0472">Membrane</keyword>
<dbReference type="Proteomes" id="UP000194236">
    <property type="component" value="Unassembled WGS sequence"/>
</dbReference>
<keyword evidence="9" id="KW-0732">Signal</keyword>
<dbReference type="Gene3D" id="1.20.120.1780">
    <property type="entry name" value="UbiA prenyltransferase"/>
    <property type="match status" value="1"/>
</dbReference>
<evidence type="ECO:0000256" key="6">
    <source>
        <dbReference type="ARBA" id="ARBA00022989"/>
    </source>
</evidence>
<comment type="subcellular location">
    <subcellularLocation>
        <location evidence="1">Membrane</location>
        <topology evidence="1">Multi-pass membrane protein</topology>
    </subcellularLocation>
</comment>
<evidence type="ECO:0000256" key="8">
    <source>
        <dbReference type="SAM" id="Phobius"/>
    </source>
</evidence>
<dbReference type="InterPro" id="IPR026046">
    <property type="entry name" value="UBIAD1"/>
</dbReference>
<dbReference type="Pfam" id="PF01040">
    <property type="entry name" value="UbiA"/>
    <property type="match status" value="1"/>
</dbReference>
<accession>A0A1Y3B698</accession>
<dbReference type="GO" id="GO:0005783">
    <property type="term" value="C:endoplasmic reticulum"/>
    <property type="evidence" value="ECO:0007669"/>
    <property type="project" value="TreeGrafter"/>
</dbReference>
<gene>
    <name evidence="10" type="ORF">BLA29_005224</name>
</gene>
<evidence type="ECO:0000256" key="7">
    <source>
        <dbReference type="ARBA" id="ARBA00023136"/>
    </source>
</evidence>
<comment type="similarity">
    <text evidence="2">Belongs to the UbiA prenyltransferase family.</text>
</comment>
<dbReference type="GO" id="GO:0042371">
    <property type="term" value="P:vitamin K biosynthetic process"/>
    <property type="evidence" value="ECO:0007669"/>
    <property type="project" value="TreeGrafter"/>
</dbReference>
<evidence type="ECO:0000313" key="11">
    <source>
        <dbReference type="Proteomes" id="UP000194236"/>
    </source>
</evidence>
<evidence type="ECO:0000256" key="4">
    <source>
        <dbReference type="ARBA" id="ARBA00022679"/>
    </source>
</evidence>
<sequence length="188" mass="21296">MGTVLASKTSGGQFSWIILLATLLTVLSVHAAGNLVNTYCDFVRGIDSKRQSDDRTIRLVTLLYAIPLALNTEAILHSNNTRDINVDRRAGCVTIAMLIGYRLSHVLFALLLFIPYILFVVGAINYSLWLLLPLITLPKAFELERRFRCKQLESIPRQMARLNFYFGMFYLFACFMSPAHRLPGLLPR</sequence>
<dbReference type="AlphaFoldDB" id="A0A1Y3B698"/>
<comment type="caution">
    <text evidence="10">The sequence shown here is derived from an EMBL/GenBank/DDBJ whole genome shotgun (WGS) entry which is preliminary data.</text>
</comment>
<proteinExistence type="inferred from homology"/>
<keyword evidence="3" id="KW-0637">Prenyltransferase</keyword>
<keyword evidence="5 8" id="KW-0812">Transmembrane</keyword>
<keyword evidence="11" id="KW-1185">Reference proteome</keyword>
<feature type="signal peptide" evidence="9">
    <location>
        <begin position="1"/>
        <end position="31"/>
    </location>
</feature>
<evidence type="ECO:0000313" key="10">
    <source>
        <dbReference type="EMBL" id="OTF76349.1"/>
    </source>
</evidence>
<organism evidence="10 11">
    <name type="scientific">Euroglyphus maynei</name>
    <name type="common">Mayne's house dust mite</name>
    <dbReference type="NCBI Taxonomy" id="6958"/>
    <lineage>
        <taxon>Eukaryota</taxon>
        <taxon>Metazoa</taxon>
        <taxon>Ecdysozoa</taxon>
        <taxon>Arthropoda</taxon>
        <taxon>Chelicerata</taxon>
        <taxon>Arachnida</taxon>
        <taxon>Acari</taxon>
        <taxon>Acariformes</taxon>
        <taxon>Sarcoptiformes</taxon>
        <taxon>Astigmata</taxon>
        <taxon>Psoroptidia</taxon>
        <taxon>Analgoidea</taxon>
        <taxon>Pyroglyphidae</taxon>
        <taxon>Pyroglyphinae</taxon>
        <taxon>Euroglyphus</taxon>
    </lineage>
</organism>
<evidence type="ECO:0000256" key="1">
    <source>
        <dbReference type="ARBA" id="ARBA00004141"/>
    </source>
</evidence>
<evidence type="ECO:0000256" key="3">
    <source>
        <dbReference type="ARBA" id="ARBA00022602"/>
    </source>
</evidence>
<evidence type="ECO:0000256" key="5">
    <source>
        <dbReference type="ARBA" id="ARBA00022692"/>
    </source>
</evidence>
<reference evidence="10 11" key="1">
    <citation type="submission" date="2017-03" db="EMBL/GenBank/DDBJ databases">
        <title>Genome Survey of Euroglyphus maynei.</title>
        <authorList>
            <person name="Arlian L.G."/>
            <person name="Morgan M.S."/>
            <person name="Rider S.D."/>
        </authorList>
    </citation>
    <scope>NUCLEOTIDE SEQUENCE [LARGE SCALE GENOMIC DNA]</scope>
    <source>
        <strain evidence="10">Arlian Lab</strain>
        <tissue evidence="10">Whole body</tissue>
    </source>
</reference>
<dbReference type="PANTHER" id="PTHR13929:SF0">
    <property type="entry name" value="UBIA PRENYLTRANSFERASE DOMAIN-CONTAINING PROTEIN 1"/>
    <property type="match status" value="1"/>
</dbReference>
<feature type="chain" id="PRO_5013254688" evidence="9">
    <location>
        <begin position="32"/>
        <end position="188"/>
    </location>
</feature>
<feature type="transmembrane region" description="Helical" evidence="8">
    <location>
        <begin position="123"/>
        <end position="141"/>
    </location>
</feature>
<dbReference type="EMBL" id="MUJZ01037893">
    <property type="protein sequence ID" value="OTF76349.1"/>
    <property type="molecule type" value="Genomic_DNA"/>
</dbReference>
<protein>
    <submittedName>
        <fullName evidence="10">UbiA prenyltransferase domain-containing protein 1-like protein</fullName>
    </submittedName>
</protein>
<dbReference type="GO" id="GO:0004659">
    <property type="term" value="F:prenyltransferase activity"/>
    <property type="evidence" value="ECO:0007669"/>
    <property type="project" value="UniProtKB-KW"/>
</dbReference>
<evidence type="ECO:0000256" key="9">
    <source>
        <dbReference type="SAM" id="SignalP"/>
    </source>
</evidence>
<name>A0A1Y3B698_EURMA</name>
<dbReference type="InterPro" id="IPR000537">
    <property type="entry name" value="UbiA_prenyltransferase"/>
</dbReference>
<feature type="transmembrane region" description="Helical" evidence="8">
    <location>
        <begin position="93"/>
        <end position="117"/>
    </location>
</feature>
<dbReference type="GO" id="GO:0000139">
    <property type="term" value="C:Golgi membrane"/>
    <property type="evidence" value="ECO:0007669"/>
    <property type="project" value="TreeGrafter"/>
</dbReference>
<dbReference type="OrthoDB" id="203513at2759"/>